<dbReference type="EC" id="3.2.1.8" evidence="1"/>
<organism evidence="1 2">
    <name type="scientific">Fusicatenibacter saccharivorans</name>
    <dbReference type="NCBI Taxonomy" id="1150298"/>
    <lineage>
        <taxon>Bacteria</taxon>
        <taxon>Bacillati</taxon>
        <taxon>Bacillota</taxon>
        <taxon>Clostridia</taxon>
        <taxon>Lachnospirales</taxon>
        <taxon>Lachnospiraceae</taxon>
        <taxon>Fusicatenibacter</taxon>
    </lineage>
</organism>
<evidence type="ECO:0000313" key="2">
    <source>
        <dbReference type="Proteomes" id="UP000095706"/>
    </source>
</evidence>
<dbReference type="GO" id="GO:0031176">
    <property type="term" value="F:endo-1,4-beta-xylanase activity"/>
    <property type="evidence" value="ECO:0007669"/>
    <property type="project" value="UniProtKB-EC"/>
</dbReference>
<accession>A0A174AG73</accession>
<dbReference type="InterPro" id="IPR000801">
    <property type="entry name" value="Esterase-like"/>
</dbReference>
<gene>
    <name evidence="1" type="primary">xynZ_1</name>
    <name evidence="1" type="ORF">ERS852406_00821</name>
</gene>
<dbReference type="InterPro" id="IPR029058">
    <property type="entry name" value="AB_hydrolase_fold"/>
</dbReference>
<keyword evidence="1" id="KW-0326">Glycosidase</keyword>
<dbReference type="GO" id="GO:0016747">
    <property type="term" value="F:acyltransferase activity, transferring groups other than amino-acyl groups"/>
    <property type="evidence" value="ECO:0007669"/>
    <property type="project" value="TreeGrafter"/>
</dbReference>
<dbReference type="EMBL" id="CYYV01000004">
    <property type="protein sequence ID" value="CUN87612.1"/>
    <property type="molecule type" value="Genomic_DNA"/>
</dbReference>
<dbReference type="Pfam" id="PF00756">
    <property type="entry name" value="Esterase"/>
    <property type="match status" value="1"/>
</dbReference>
<keyword evidence="1" id="KW-0378">Hydrolase</keyword>
<dbReference type="RefSeq" id="WP_055226570.1">
    <property type="nucleotide sequence ID" value="NZ_CYYV01000004.1"/>
</dbReference>
<keyword evidence="1" id="KW-0624">Polysaccharide degradation</keyword>
<dbReference type="Proteomes" id="UP000095706">
    <property type="component" value="Unassembled WGS sequence"/>
</dbReference>
<name>A0A174AG73_9FIRM</name>
<dbReference type="AlphaFoldDB" id="A0A174AG73"/>
<dbReference type="SUPFAM" id="SSF53474">
    <property type="entry name" value="alpha/beta-Hydrolases"/>
    <property type="match status" value="1"/>
</dbReference>
<sequence length="271" mass="31173">MAAYVHCNFHSCILRMQVDVSILLPEKERMEDVEQGKKGETFGKNKKYQTLYLLHGFTGDHLTYLRTSKIERYADEHQIMVVMPSVYNSAYTDMKYGLDYFSYLTEELTDFVERNFPAATKRENRFIAGMSMGGYGAYKWGLTCPEKFAAIGGVAGSYHAEYRYQGKVNTVSTLCEALYGDPPAITPEVHDVFTLLKNRKEEGRDIPRLYTCCGTEDRRHQDSVDLKEFADQLGVPMLFEEGPGRHDDIFFDEYIQKILDWMNFAGKSVEE</sequence>
<keyword evidence="1" id="KW-0119">Carbohydrate metabolism</keyword>
<evidence type="ECO:0000313" key="1">
    <source>
        <dbReference type="EMBL" id="CUN87612.1"/>
    </source>
</evidence>
<dbReference type="Gene3D" id="3.40.50.1820">
    <property type="entry name" value="alpha/beta hydrolase"/>
    <property type="match status" value="1"/>
</dbReference>
<proteinExistence type="predicted"/>
<dbReference type="GO" id="GO:0045493">
    <property type="term" value="P:xylan catabolic process"/>
    <property type="evidence" value="ECO:0007669"/>
    <property type="project" value="UniProtKB-KW"/>
</dbReference>
<dbReference type="PANTHER" id="PTHR48098">
    <property type="entry name" value="ENTEROCHELIN ESTERASE-RELATED"/>
    <property type="match status" value="1"/>
</dbReference>
<protein>
    <submittedName>
        <fullName evidence="1">Endo-1,4-beta-xylanase Z</fullName>
        <ecNumber evidence="1">3.2.1.8</ecNumber>
    </submittedName>
</protein>
<reference evidence="1 2" key="1">
    <citation type="submission" date="2015-09" db="EMBL/GenBank/DDBJ databases">
        <authorList>
            <consortium name="Pathogen Informatics"/>
        </authorList>
    </citation>
    <scope>NUCLEOTIDE SEQUENCE [LARGE SCALE GENOMIC DNA]</scope>
    <source>
        <strain evidence="1 2">2789STDY5608849</strain>
    </source>
</reference>
<keyword evidence="1" id="KW-0858">Xylan degradation</keyword>
<dbReference type="InterPro" id="IPR050583">
    <property type="entry name" value="Mycobacterial_A85_antigen"/>
</dbReference>
<dbReference type="PANTHER" id="PTHR48098:SF1">
    <property type="entry name" value="DIACYLGLYCEROL ACYLTRANSFERASE_MYCOLYLTRANSFERASE AG85A"/>
    <property type="match status" value="1"/>
</dbReference>